<evidence type="ECO:0000313" key="1">
    <source>
        <dbReference type="EMBL" id="KAG9458180.1"/>
    </source>
</evidence>
<dbReference type="PANTHER" id="PTHR48475:SF1">
    <property type="entry name" value="RNASE H TYPE-1 DOMAIN-CONTAINING PROTEIN"/>
    <property type="match status" value="1"/>
</dbReference>
<name>A0AAV7FAG2_ARIFI</name>
<evidence type="ECO:0000313" key="2">
    <source>
        <dbReference type="Proteomes" id="UP000825729"/>
    </source>
</evidence>
<organism evidence="1 2">
    <name type="scientific">Aristolochia fimbriata</name>
    <name type="common">White veined hardy Dutchman's pipe vine</name>
    <dbReference type="NCBI Taxonomy" id="158543"/>
    <lineage>
        <taxon>Eukaryota</taxon>
        <taxon>Viridiplantae</taxon>
        <taxon>Streptophyta</taxon>
        <taxon>Embryophyta</taxon>
        <taxon>Tracheophyta</taxon>
        <taxon>Spermatophyta</taxon>
        <taxon>Magnoliopsida</taxon>
        <taxon>Magnoliidae</taxon>
        <taxon>Piperales</taxon>
        <taxon>Aristolochiaceae</taxon>
        <taxon>Aristolochia</taxon>
    </lineage>
</organism>
<dbReference type="PANTHER" id="PTHR48475">
    <property type="entry name" value="RIBONUCLEASE H"/>
    <property type="match status" value="1"/>
</dbReference>
<gene>
    <name evidence="1" type="ORF">H6P81_002688</name>
</gene>
<keyword evidence="2" id="KW-1185">Reference proteome</keyword>
<proteinExistence type="predicted"/>
<protein>
    <submittedName>
        <fullName evidence="1">Uncharacterized protein</fullName>
    </submittedName>
</protein>
<comment type="caution">
    <text evidence="1">The sequence shown here is derived from an EMBL/GenBank/DDBJ whole genome shotgun (WGS) entry which is preliminary data.</text>
</comment>
<reference evidence="1 2" key="1">
    <citation type="submission" date="2021-07" db="EMBL/GenBank/DDBJ databases">
        <title>The Aristolochia fimbriata genome: insights into angiosperm evolution, floral development and chemical biosynthesis.</title>
        <authorList>
            <person name="Jiao Y."/>
        </authorList>
    </citation>
    <scope>NUCLEOTIDE SEQUENCE [LARGE SCALE GENOMIC DNA]</scope>
    <source>
        <strain evidence="1">IBCAS-2021</strain>
        <tissue evidence="1">Leaf</tissue>
    </source>
</reference>
<dbReference type="Proteomes" id="UP000825729">
    <property type="component" value="Unassembled WGS sequence"/>
</dbReference>
<dbReference type="EMBL" id="JAINDJ010000002">
    <property type="protein sequence ID" value="KAG9458180.1"/>
    <property type="molecule type" value="Genomic_DNA"/>
</dbReference>
<accession>A0AAV7FAG2</accession>
<sequence>MGINRRVPRRRDLPGRGAPSLVDVFRRRYSKKWSRRRSSVRLTEKGPAPVFVCSNSKLFKQRSRVSSYPPRTRHSGRDEATAVKHLRWLGSGHQAAHRGVQTSLHYVPRFENGPADALAGIAASLAQFDERPSQVPICERWVIPPPVEEEIEEEQTEEIEESPPISASQNQTEDWREPITNFLHHDTLPVYLRERVQIRRAASKYVFINDVLYRRSYEGLLLRCLSKKERLQVLKETQWNLRRVPSWLEAPPTSQATGLLLAVDA</sequence>
<dbReference type="AlphaFoldDB" id="A0AAV7FAG2"/>